<dbReference type="InterPro" id="IPR036942">
    <property type="entry name" value="Beta-barrel_TonB_sf"/>
</dbReference>
<evidence type="ECO:0000313" key="7">
    <source>
        <dbReference type="Proteomes" id="UP000326903"/>
    </source>
</evidence>
<dbReference type="GO" id="GO:0009279">
    <property type="term" value="C:cell outer membrane"/>
    <property type="evidence" value="ECO:0007669"/>
    <property type="project" value="UniProtKB-SubCell"/>
</dbReference>
<evidence type="ECO:0000313" key="6">
    <source>
        <dbReference type="EMBL" id="KAA9042016.1"/>
    </source>
</evidence>
<dbReference type="InterPro" id="IPR012910">
    <property type="entry name" value="Plug_dom"/>
</dbReference>
<evidence type="ECO:0000259" key="4">
    <source>
        <dbReference type="Pfam" id="PF07715"/>
    </source>
</evidence>
<dbReference type="Pfam" id="PF07715">
    <property type="entry name" value="Plug"/>
    <property type="match status" value="1"/>
</dbReference>
<reference evidence="6 7" key="1">
    <citation type="submission" date="2019-09" db="EMBL/GenBank/DDBJ databases">
        <title>Draft genome sequence of Ginsengibacter sp. BR5-29.</title>
        <authorList>
            <person name="Im W.-T."/>
        </authorList>
    </citation>
    <scope>NUCLEOTIDE SEQUENCE [LARGE SCALE GENOMIC DNA]</scope>
    <source>
        <strain evidence="6 7">BR5-29</strain>
    </source>
</reference>
<dbReference type="Gene3D" id="2.60.40.10">
    <property type="entry name" value="Immunoglobulins"/>
    <property type="match status" value="1"/>
</dbReference>
<keyword evidence="3" id="KW-0998">Cell outer membrane</keyword>
<dbReference type="Gene3D" id="2.170.130.10">
    <property type="entry name" value="TonB-dependent receptor, plug domain"/>
    <property type="match status" value="1"/>
</dbReference>
<proteinExistence type="predicted"/>
<dbReference type="EMBL" id="VYQF01000001">
    <property type="protein sequence ID" value="KAA9042016.1"/>
    <property type="molecule type" value="Genomic_DNA"/>
</dbReference>
<evidence type="ECO:0000256" key="1">
    <source>
        <dbReference type="ARBA" id="ARBA00004442"/>
    </source>
</evidence>
<dbReference type="SUPFAM" id="SSF56935">
    <property type="entry name" value="Porins"/>
    <property type="match status" value="1"/>
</dbReference>
<keyword evidence="7" id="KW-1185">Reference proteome</keyword>
<organism evidence="6 7">
    <name type="scientific">Ginsengibacter hankyongi</name>
    <dbReference type="NCBI Taxonomy" id="2607284"/>
    <lineage>
        <taxon>Bacteria</taxon>
        <taxon>Pseudomonadati</taxon>
        <taxon>Bacteroidota</taxon>
        <taxon>Chitinophagia</taxon>
        <taxon>Chitinophagales</taxon>
        <taxon>Chitinophagaceae</taxon>
        <taxon>Ginsengibacter</taxon>
    </lineage>
</organism>
<gene>
    <name evidence="6" type="ORF">FW778_08370</name>
</gene>
<dbReference type="InterPro" id="IPR041700">
    <property type="entry name" value="OMP_b-brl_3"/>
</dbReference>
<feature type="domain" description="Outer membrane protein beta-barrel" evidence="5">
    <location>
        <begin position="400"/>
        <end position="812"/>
    </location>
</feature>
<feature type="domain" description="TonB-dependent receptor plug" evidence="4">
    <location>
        <begin position="165"/>
        <end position="242"/>
    </location>
</feature>
<name>A0A5J5ILQ6_9BACT</name>
<accession>A0A5J5ILQ6</accession>
<comment type="caution">
    <text evidence="6">The sequence shown here is derived from an EMBL/GenBank/DDBJ whole genome shotgun (WGS) entry which is preliminary data.</text>
</comment>
<keyword evidence="2" id="KW-0472">Membrane</keyword>
<dbReference type="InterPro" id="IPR037066">
    <property type="entry name" value="Plug_dom_sf"/>
</dbReference>
<dbReference type="Pfam" id="PF14905">
    <property type="entry name" value="OMP_b-brl_3"/>
    <property type="match status" value="1"/>
</dbReference>
<evidence type="ECO:0000259" key="5">
    <source>
        <dbReference type="Pfam" id="PF14905"/>
    </source>
</evidence>
<evidence type="ECO:0000256" key="3">
    <source>
        <dbReference type="ARBA" id="ARBA00023237"/>
    </source>
</evidence>
<comment type="subcellular location">
    <subcellularLocation>
        <location evidence="1">Cell outer membrane</location>
    </subcellularLocation>
</comment>
<dbReference type="InterPro" id="IPR013783">
    <property type="entry name" value="Ig-like_fold"/>
</dbReference>
<sequence>MIILSFVMICFMHILQQIIYMKTVIAFSIFIVLSALVNAQTGNGGSITVAIKNEKHNAIENATVALIKSKDSTLIKLDITNDKGIAEFELVPFGSYFIKATLVNHVAGYSAPINVSPGNKKEVTILLNQKTAEMREVVIAAKKPFIQKLSDRIVVNVDNSIINTGSSAMDVLERSPGVNIDQNDVISLRGKQGVIIMIDGKTTPMSGTDLANYLRGLPSDAIDRIDIITNPSAKYDAAGNSGIIDIHMKKDQRLGANGSITAGYGQGVYPKSNAGMYFNYRNKKVNVFGNYNYAYRKGLNHLILDRNFYTHGVFDGEDKKDNYTTFPLNFHVARLGADFFMDKKTIIGFVVNSNFVNYHNFNTNNSTVIDNQKNPSYTFQTHENSTSGNNNTVGNINFKHTFDSTGKELTADIDYGVYHSNALTNNSTDYYNLDGTKMQPSYILLGNQKGKLTLKTTKADYVNPFKNGAKLEAGFKTSDVSSDNDAKFFDASNGTPQNDTTKTNHFLYEEFNNAGYVNFSKEYKKFNVQLGLRGEQTILKTHQEKGDIHFDSSYFQLFPSAFFNYKINKDQTLGVSVSRRIDRPNYGLLNPFLFLIDVSTYNTGNTGLLPQFTWSYELNYTVNNFNFALSYSRTKDVMNIAIAKFKDVFPNSHFADSNITVEIPVNLESSDYVGLSVSAPVHLTSWWNMINNADFYYNHFRGNLGGSALNKGAPAANVKTNNNFTFKKGWTAELNVNFNSGGRDGYMVARPQWALSPGVQKTILNNKGTLRFNVTDVFWTNLPKAVITYPGKYIERWHAFRESRVGTVTFTYRFGKSTVQGARRRTTGSEEERQRAGN</sequence>
<dbReference type="SUPFAM" id="SSF49478">
    <property type="entry name" value="Cna protein B-type domain"/>
    <property type="match status" value="1"/>
</dbReference>
<dbReference type="Gene3D" id="2.40.170.20">
    <property type="entry name" value="TonB-dependent receptor, beta-barrel domain"/>
    <property type="match status" value="1"/>
</dbReference>
<dbReference type="PANTHER" id="PTHR40980">
    <property type="entry name" value="PLUG DOMAIN-CONTAINING PROTEIN"/>
    <property type="match status" value="1"/>
</dbReference>
<protein>
    <submittedName>
        <fullName evidence="6">Outer membrane beta-barrel protein</fullName>
    </submittedName>
</protein>
<dbReference type="PANTHER" id="PTHR40980:SF4">
    <property type="entry name" value="TONB-DEPENDENT RECEPTOR-LIKE BETA-BARREL DOMAIN-CONTAINING PROTEIN"/>
    <property type="match status" value="1"/>
</dbReference>
<evidence type="ECO:0000256" key="2">
    <source>
        <dbReference type="ARBA" id="ARBA00023136"/>
    </source>
</evidence>
<dbReference type="Proteomes" id="UP000326903">
    <property type="component" value="Unassembled WGS sequence"/>
</dbReference>
<dbReference type="AlphaFoldDB" id="A0A5J5ILQ6"/>